<dbReference type="InterPro" id="IPR044101">
    <property type="entry name" value="NR_DBD_ROR"/>
</dbReference>
<dbReference type="PROSITE" id="PS00031">
    <property type="entry name" value="NUCLEAR_REC_DBD_1"/>
    <property type="match status" value="1"/>
</dbReference>
<feature type="compositionally biased region" description="Low complexity" evidence="11">
    <location>
        <begin position="214"/>
        <end position="242"/>
    </location>
</feature>
<dbReference type="PRINTS" id="PR00047">
    <property type="entry name" value="STROIDFINGER"/>
</dbReference>
<feature type="compositionally biased region" description="Low complexity" evidence="11">
    <location>
        <begin position="73"/>
        <end position="96"/>
    </location>
</feature>
<keyword evidence="4" id="KW-0863">Zinc-finger</keyword>
<comment type="similarity">
    <text evidence="2">Belongs to the nuclear hormone receptor family. NR1 subfamily.</text>
</comment>
<feature type="compositionally biased region" description="Polar residues" evidence="11">
    <location>
        <begin position="446"/>
        <end position="456"/>
    </location>
</feature>
<evidence type="ECO:0000259" key="12">
    <source>
        <dbReference type="PROSITE" id="PS51030"/>
    </source>
</evidence>
<feature type="region of interest" description="Disordered" evidence="11">
    <location>
        <begin position="543"/>
        <end position="585"/>
    </location>
</feature>
<accession>A0ABM1Y8C8</accession>
<dbReference type="Proteomes" id="UP000069940">
    <property type="component" value="Unassembled WGS sequence"/>
</dbReference>
<dbReference type="InterPro" id="IPR000536">
    <property type="entry name" value="Nucl_hrmn_rcpt_lig-bd"/>
</dbReference>
<keyword evidence="5" id="KW-0862">Zinc</keyword>
<keyword evidence="8" id="KW-0804">Transcription</keyword>
<evidence type="ECO:0000259" key="13">
    <source>
        <dbReference type="PROSITE" id="PS51843"/>
    </source>
</evidence>
<evidence type="ECO:0000256" key="11">
    <source>
        <dbReference type="SAM" id="MobiDB-lite"/>
    </source>
</evidence>
<dbReference type="SMART" id="SM00399">
    <property type="entry name" value="ZnF_C4"/>
    <property type="match status" value="1"/>
</dbReference>
<evidence type="ECO:0000313" key="15">
    <source>
        <dbReference type="Proteomes" id="UP000069940"/>
    </source>
</evidence>
<dbReference type="InterPro" id="IPR001728">
    <property type="entry name" value="ThyrH_rcpt"/>
</dbReference>
<sequence length="919" mass="99053">MDSEFTEFFNQTWNSKFQGNRAVLNGGDGGDTTGGGGGGPTGSGLGIFSGASAAAMAAAPKLSSRLTQPPPQHQQTQQNSLANNSSSGGTQNNSSSMLADTRHFLNEIANSHKSLQQLHQQHNQNNRNLFTTTSIAAAATTELRDTNLGPLRNTSSSSSSSNTNTSSSNNSSNSLNNNSHSFTRDTREFPKLSHRLMQPLNGVEGGTSSGGGTAASATATASNARHQSSSSSTATGTGTGTSMMNQQDFQAFCSSLTAAAASGDLADSTTPPPQAANGGGGSSSGSSLSSNSLLAAAAAVAAAAAGGDLGSGDLLGLGGGHPHEKKPPNSIRAQIEIIPCKVCGDKSSGVHYGVITCEGCKGFFRRSQSSVVNYQCPRNKQCVVDRVNRNRCQYCRLQKCLKLGMSRDAVKFGRMSKKQREKVEDEVRFHRAQMRAQSDAAPDSSVFDTQTPSSSDQLHHGGYNGYAYNNEVGYGSPYGYSTSVTPQQTMGYDISADYVDSTTTYEPRSTIIDSDFISGHNKDGSPNHRAITLNDIRLARVQQTATTTSSSGNPTGGGVQQPQPQQPGQQQQQQLAQQQQNPNQQTAITTLQSQTSGTANNNNNNSTNSTIITIKQEQLTSVDSLVGSFVDSTTFLPSPTSQQQQQMVNPNMLPTAAGTTGPTAEGDINDVLIKTLAEAHANTNHKLEIVHDMFRKSQDVTRILYYKNMSQEELWLDCAEKLTAMIQQIIEFAKLIPGFMRLSQDDQILLLKTGSFELAIVRMSRLMDLSTNSVLYGDIMLPQEVFYTSDSFEMKLVACIFETAKSIAELKLTETELALYQSLVLLWPERNGVRGNTEIQRLFEMSMSAIRQEIEANHAPLKGDVTVLEILLNKIPTFRELSIMHMEALQKFKQDHPQYVFPALYKELFSIDSQQDLMT</sequence>
<keyword evidence="10" id="KW-0539">Nucleus</keyword>
<evidence type="ECO:0000256" key="10">
    <source>
        <dbReference type="ARBA" id="ARBA00023242"/>
    </source>
</evidence>
<evidence type="ECO:0000256" key="5">
    <source>
        <dbReference type="ARBA" id="ARBA00022833"/>
    </source>
</evidence>
<dbReference type="CDD" id="cd06939">
    <property type="entry name" value="NR_LBD_ROR_like"/>
    <property type="match status" value="1"/>
</dbReference>
<dbReference type="Gene3D" id="1.10.565.10">
    <property type="entry name" value="Retinoid X Receptor"/>
    <property type="match status" value="1"/>
</dbReference>
<dbReference type="InterPro" id="IPR013088">
    <property type="entry name" value="Znf_NHR/GATA"/>
</dbReference>
<dbReference type="RefSeq" id="XP_062706314.1">
    <property type="nucleotide sequence ID" value="XM_062850330.1"/>
</dbReference>
<feature type="region of interest" description="Disordered" evidence="11">
    <location>
        <begin position="20"/>
        <end position="44"/>
    </location>
</feature>
<proteinExistence type="inferred from homology"/>
<keyword evidence="9" id="KW-0675">Receptor</keyword>
<dbReference type="EnsemblMetazoa" id="AALFPA23_006730.R8836">
    <property type="protein sequence ID" value="AALFPA23_006730.P8836"/>
    <property type="gene ID" value="AALFPA23_006730"/>
</dbReference>
<dbReference type="SMART" id="SM00430">
    <property type="entry name" value="HOLI"/>
    <property type="match status" value="1"/>
</dbReference>
<evidence type="ECO:0000256" key="1">
    <source>
        <dbReference type="ARBA" id="ARBA00004123"/>
    </source>
</evidence>
<dbReference type="InterPro" id="IPR001723">
    <property type="entry name" value="Nuclear_hrmn_rcpt"/>
</dbReference>
<dbReference type="GeneID" id="109417772"/>
<dbReference type="PANTHER" id="PTHR45805:SF2">
    <property type="entry name" value="NUCLEAR HORMONE RECEPTOR HR3-RELATED"/>
    <property type="match status" value="1"/>
</dbReference>
<evidence type="ECO:0008006" key="16">
    <source>
        <dbReference type="Google" id="ProtNLM"/>
    </source>
</evidence>
<feature type="region of interest" description="Disordered" evidence="11">
    <location>
        <begin position="142"/>
        <end position="184"/>
    </location>
</feature>
<evidence type="ECO:0000256" key="6">
    <source>
        <dbReference type="ARBA" id="ARBA00023015"/>
    </source>
</evidence>
<keyword evidence="15" id="KW-1185">Reference proteome</keyword>
<keyword evidence="3" id="KW-0479">Metal-binding</keyword>
<protein>
    <recommendedName>
        <fullName evidence="16">Expressed protein (HR3)</fullName>
    </recommendedName>
</protein>
<feature type="region of interest" description="Disordered" evidence="11">
    <location>
        <begin position="435"/>
        <end position="460"/>
    </location>
</feature>
<dbReference type="PANTHER" id="PTHR45805">
    <property type="entry name" value="NUCLEAR HORMONE RECEPTOR HR3-RELATED"/>
    <property type="match status" value="1"/>
</dbReference>
<feature type="compositionally biased region" description="Gly residues" evidence="11">
    <location>
        <begin position="203"/>
        <end position="213"/>
    </location>
</feature>
<feature type="region of interest" description="Disordered" evidence="11">
    <location>
        <begin position="199"/>
        <end position="243"/>
    </location>
</feature>
<feature type="compositionally biased region" description="Gly residues" evidence="11">
    <location>
        <begin position="26"/>
        <end position="44"/>
    </location>
</feature>
<keyword evidence="7" id="KW-0238">DNA-binding</keyword>
<dbReference type="SUPFAM" id="SSF57716">
    <property type="entry name" value="Glucocorticoid receptor-like (DNA-binding domain)"/>
    <property type="match status" value="1"/>
</dbReference>
<feature type="region of interest" description="Disordered" evidence="11">
    <location>
        <begin position="263"/>
        <end position="287"/>
    </location>
</feature>
<dbReference type="InterPro" id="IPR001628">
    <property type="entry name" value="Znf_hrmn_rcpt"/>
</dbReference>
<dbReference type="PROSITE" id="PS51843">
    <property type="entry name" value="NR_LBD"/>
    <property type="match status" value="1"/>
</dbReference>
<dbReference type="PRINTS" id="PR00546">
    <property type="entry name" value="THYROIDHORMR"/>
</dbReference>
<feature type="compositionally biased region" description="Low complexity" evidence="11">
    <location>
        <begin position="153"/>
        <end position="179"/>
    </location>
</feature>
<evidence type="ECO:0000256" key="2">
    <source>
        <dbReference type="ARBA" id="ARBA00008092"/>
    </source>
</evidence>
<feature type="compositionally biased region" description="Low complexity" evidence="11">
    <location>
        <begin position="560"/>
        <end position="585"/>
    </location>
</feature>
<dbReference type="InterPro" id="IPR035500">
    <property type="entry name" value="NHR-like_dom_sf"/>
</dbReference>
<evidence type="ECO:0000256" key="8">
    <source>
        <dbReference type="ARBA" id="ARBA00023163"/>
    </source>
</evidence>
<feature type="region of interest" description="Disordered" evidence="11">
    <location>
        <begin position="59"/>
        <end position="96"/>
    </location>
</feature>
<evidence type="ECO:0000256" key="4">
    <source>
        <dbReference type="ARBA" id="ARBA00022771"/>
    </source>
</evidence>
<reference evidence="14" key="2">
    <citation type="submission" date="2025-05" db="UniProtKB">
        <authorList>
            <consortium name="EnsemblMetazoa"/>
        </authorList>
    </citation>
    <scope>IDENTIFICATION</scope>
    <source>
        <strain evidence="14">Foshan</strain>
    </source>
</reference>
<feature type="domain" description="NR LBD" evidence="13">
    <location>
        <begin position="668"/>
        <end position="911"/>
    </location>
</feature>
<keyword evidence="6" id="KW-0805">Transcription regulation</keyword>
<dbReference type="PRINTS" id="PR00398">
    <property type="entry name" value="STRDHORMONER"/>
</dbReference>
<evidence type="ECO:0000256" key="9">
    <source>
        <dbReference type="ARBA" id="ARBA00023170"/>
    </source>
</evidence>
<dbReference type="PROSITE" id="PS51030">
    <property type="entry name" value="NUCLEAR_REC_DBD_2"/>
    <property type="match status" value="1"/>
</dbReference>
<comment type="subcellular location">
    <subcellularLocation>
        <location evidence="1">Nucleus</location>
    </subcellularLocation>
</comment>
<reference evidence="15" key="1">
    <citation type="journal article" date="2015" name="Proc. Natl. Acad. Sci. U.S.A.">
        <title>Genome sequence of the Asian Tiger mosquito, Aedes albopictus, reveals insights into its biology, genetics, and evolution.</title>
        <authorList>
            <person name="Chen X.G."/>
            <person name="Jiang X."/>
            <person name="Gu J."/>
            <person name="Xu M."/>
            <person name="Wu Y."/>
            <person name="Deng Y."/>
            <person name="Zhang C."/>
            <person name="Bonizzoni M."/>
            <person name="Dermauw W."/>
            <person name="Vontas J."/>
            <person name="Armbruster P."/>
            <person name="Huang X."/>
            <person name="Yang Y."/>
            <person name="Zhang H."/>
            <person name="He W."/>
            <person name="Peng H."/>
            <person name="Liu Y."/>
            <person name="Wu K."/>
            <person name="Chen J."/>
            <person name="Lirakis M."/>
            <person name="Topalis P."/>
            <person name="Van Leeuwen T."/>
            <person name="Hall A.B."/>
            <person name="Jiang X."/>
            <person name="Thorpe C."/>
            <person name="Mueller R.L."/>
            <person name="Sun C."/>
            <person name="Waterhouse R.M."/>
            <person name="Yan G."/>
            <person name="Tu Z.J."/>
            <person name="Fang X."/>
            <person name="James A.A."/>
        </authorList>
    </citation>
    <scope>NUCLEOTIDE SEQUENCE [LARGE SCALE GENOMIC DNA]</scope>
    <source>
        <strain evidence="15">Foshan</strain>
    </source>
</reference>
<dbReference type="SUPFAM" id="SSF48508">
    <property type="entry name" value="Nuclear receptor ligand-binding domain"/>
    <property type="match status" value="1"/>
</dbReference>
<evidence type="ECO:0000256" key="3">
    <source>
        <dbReference type="ARBA" id="ARBA00022723"/>
    </source>
</evidence>
<evidence type="ECO:0000313" key="14">
    <source>
        <dbReference type="EnsemblMetazoa" id="AALFPA23_006730.P8836"/>
    </source>
</evidence>
<feature type="domain" description="Nuclear receptor" evidence="12">
    <location>
        <begin position="337"/>
        <end position="412"/>
    </location>
</feature>
<dbReference type="Pfam" id="PF00104">
    <property type="entry name" value="Hormone_recep"/>
    <property type="match status" value="1"/>
</dbReference>
<evidence type="ECO:0000256" key="7">
    <source>
        <dbReference type="ARBA" id="ARBA00023125"/>
    </source>
</evidence>
<name>A0ABM1Y8C8_AEDAL</name>
<dbReference type="CDD" id="cd06968">
    <property type="entry name" value="NR_DBD_ROR"/>
    <property type="match status" value="1"/>
</dbReference>
<organism evidence="14 15">
    <name type="scientific">Aedes albopictus</name>
    <name type="common">Asian tiger mosquito</name>
    <name type="synonym">Stegomyia albopicta</name>
    <dbReference type="NCBI Taxonomy" id="7160"/>
    <lineage>
        <taxon>Eukaryota</taxon>
        <taxon>Metazoa</taxon>
        <taxon>Ecdysozoa</taxon>
        <taxon>Arthropoda</taxon>
        <taxon>Hexapoda</taxon>
        <taxon>Insecta</taxon>
        <taxon>Pterygota</taxon>
        <taxon>Neoptera</taxon>
        <taxon>Endopterygota</taxon>
        <taxon>Diptera</taxon>
        <taxon>Nematocera</taxon>
        <taxon>Culicoidea</taxon>
        <taxon>Culicidae</taxon>
        <taxon>Culicinae</taxon>
        <taxon>Aedini</taxon>
        <taxon>Aedes</taxon>
        <taxon>Stegomyia</taxon>
    </lineage>
</organism>
<dbReference type="Pfam" id="PF00105">
    <property type="entry name" value="zf-C4"/>
    <property type="match status" value="1"/>
</dbReference>
<dbReference type="Gene3D" id="3.30.50.10">
    <property type="entry name" value="Erythroid Transcription Factor GATA-1, subunit A"/>
    <property type="match status" value="1"/>
</dbReference>